<feature type="transmembrane region" description="Helical" evidence="3">
    <location>
        <begin position="101"/>
        <end position="123"/>
    </location>
</feature>
<feature type="transmembrane region" description="Helical" evidence="3">
    <location>
        <begin position="450"/>
        <end position="471"/>
    </location>
</feature>
<accession>A0A0C2DEJ4</accession>
<organism evidence="4 5">
    <name type="scientific">Enhygromyxa salina</name>
    <dbReference type="NCBI Taxonomy" id="215803"/>
    <lineage>
        <taxon>Bacteria</taxon>
        <taxon>Pseudomonadati</taxon>
        <taxon>Myxococcota</taxon>
        <taxon>Polyangia</taxon>
        <taxon>Nannocystales</taxon>
        <taxon>Nannocystaceae</taxon>
        <taxon>Enhygromyxa</taxon>
    </lineage>
</organism>
<protein>
    <submittedName>
        <fullName evidence="4">Spermidine synthase</fullName>
    </submittedName>
</protein>
<dbReference type="GO" id="GO:0006596">
    <property type="term" value="P:polyamine biosynthetic process"/>
    <property type="evidence" value="ECO:0007669"/>
    <property type="project" value="UniProtKB-KW"/>
</dbReference>
<dbReference type="Gene3D" id="3.40.50.150">
    <property type="entry name" value="Vaccinia Virus protein VP39"/>
    <property type="match status" value="1"/>
</dbReference>
<feature type="transmembrane region" description="Helical" evidence="3">
    <location>
        <begin position="69"/>
        <end position="89"/>
    </location>
</feature>
<reference evidence="4 5" key="1">
    <citation type="submission" date="2014-12" db="EMBL/GenBank/DDBJ databases">
        <title>Genome assembly of Enhygromyxa salina DSM 15201.</title>
        <authorList>
            <person name="Sharma G."/>
            <person name="Subramanian S."/>
        </authorList>
    </citation>
    <scope>NUCLEOTIDE SEQUENCE [LARGE SCALE GENOMIC DNA]</scope>
    <source>
        <strain evidence="4 5">DSM 15201</strain>
    </source>
</reference>
<sequence length="981" mass="102799">MRERDTAIVSVGSRVLSARARASRRLADTPDRSSRSSSGRDRTPGKLAPMAGRARRARGGRAGGRPDRALMAAAAFAGAAGLACETAWTRLLALALGHEQLGVLSVLAGFFGGMALGAGLAHARADSLRTPARSFALLQVGVAVYAIASPWLLTWFGAWLPGALGLAAPTLLSVVAAAVILAPATLALGASLPLLVAARRRVATDDARGLARLYALDTIGATVGVLAMIHLLLPALGVALATGAAAALALVSAGLAIHGQRRNDEPAPASPVTREQPARERARDPDDGLLRERWILYVAIGVTGLLGLGLEVIGVRVLAQVFSGTIYSFADLLAVWLLGTGVGAGCHAWLSARALGRRPATVLVGLLWALAVSVALTAMLAKAAPELLALLGPTSGGWGRRQLAELATAGIVLGPTTILMGACFAHLLALIAAPDPDPTHTPAGPRPIGLALAINGLAAAAAPIVVGLWAMGSLTYAEVWASIAWGYLLLAAGIAWLRRLPPRVTALGSIVGGLTLLGAGAGSLVLAADEDPGDAWTILERREGPLGVVGVSRSTQPPGSPERPLLRLRVDRQFRMGGALSIGERRMGHVSMLLAGPEARAAVFLGLGTGATAGAGLSYPLTQLTGVELLPEVIELLPHFAAVNAGLATDPRARLLAVDARRFLRADPGRHDLIVADLFHPARDGAGSLYAREQFTAARERLSTGGLFVQWLPLYQLDWASLQMITQTFVSVFPQAHAMLALYNAETPALGLIGSDEVIQIDLAQLEAGLANPAREAVYLELALTDPRDFLAGYMLDRAGLLELAGDAPINDDLHPRVELWAPRAKLGPLTGADNLERLLGSRRAWPDGFMTDPDPAKLARFRSATASFADALAHYLAGEIALRRQLAAAPSSAPMWTRALAAPYLAAYLREPAFLPARPRLYAAAEADPALAEWLLPAMIQRTPAEPRAHQAWLAHLVRINDQARLDAATAVLRELATQR</sequence>
<dbReference type="AlphaFoldDB" id="A0A0C2DEJ4"/>
<feature type="transmembrane region" description="Helical" evidence="3">
    <location>
        <begin position="135"/>
        <end position="159"/>
    </location>
</feature>
<comment type="caution">
    <text evidence="4">The sequence shown here is derived from an EMBL/GenBank/DDBJ whole genome shotgun (WGS) entry which is preliminary data.</text>
</comment>
<keyword evidence="3" id="KW-0472">Membrane</keyword>
<feature type="transmembrane region" description="Helical" evidence="3">
    <location>
        <begin position="294"/>
        <end position="319"/>
    </location>
</feature>
<dbReference type="PANTHER" id="PTHR43317:SF1">
    <property type="entry name" value="THERMOSPERMINE SYNTHASE ACAULIS5"/>
    <property type="match status" value="1"/>
</dbReference>
<feature type="transmembrane region" description="Helical" evidence="3">
    <location>
        <begin position="403"/>
        <end position="429"/>
    </location>
</feature>
<dbReference type="EMBL" id="JMCC02000015">
    <property type="protein sequence ID" value="KIG18102.1"/>
    <property type="molecule type" value="Genomic_DNA"/>
</dbReference>
<dbReference type="Proteomes" id="UP000031599">
    <property type="component" value="Unassembled WGS sequence"/>
</dbReference>
<gene>
    <name evidence="4" type="ORF">DB30_01989</name>
</gene>
<feature type="transmembrane region" description="Helical" evidence="3">
    <location>
        <begin position="477"/>
        <end position="497"/>
    </location>
</feature>
<dbReference type="InterPro" id="IPR036259">
    <property type="entry name" value="MFS_trans_sf"/>
</dbReference>
<evidence type="ECO:0000313" key="4">
    <source>
        <dbReference type="EMBL" id="KIG18102.1"/>
    </source>
</evidence>
<dbReference type="SUPFAM" id="SSF103473">
    <property type="entry name" value="MFS general substrate transporter"/>
    <property type="match status" value="1"/>
</dbReference>
<feature type="region of interest" description="Disordered" evidence="2">
    <location>
        <begin position="20"/>
        <end position="64"/>
    </location>
</feature>
<feature type="compositionally biased region" description="Basic and acidic residues" evidence="2">
    <location>
        <begin position="25"/>
        <end position="44"/>
    </location>
</feature>
<feature type="transmembrane region" description="Helical" evidence="3">
    <location>
        <begin position="325"/>
        <end position="350"/>
    </location>
</feature>
<evidence type="ECO:0000256" key="3">
    <source>
        <dbReference type="SAM" id="Phobius"/>
    </source>
</evidence>
<name>A0A0C2DEJ4_9BACT</name>
<keyword evidence="1" id="KW-0620">Polyamine biosynthesis</keyword>
<dbReference type="CDD" id="cd02440">
    <property type="entry name" value="AdoMet_MTases"/>
    <property type="match status" value="1"/>
</dbReference>
<feature type="transmembrane region" description="Helical" evidence="3">
    <location>
        <begin position="504"/>
        <end position="528"/>
    </location>
</feature>
<feature type="transmembrane region" description="Helical" evidence="3">
    <location>
        <begin position="171"/>
        <end position="198"/>
    </location>
</feature>
<evidence type="ECO:0000256" key="2">
    <source>
        <dbReference type="SAM" id="MobiDB-lite"/>
    </source>
</evidence>
<feature type="transmembrane region" description="Helical" evidence="3">
    <location>
        <begin position="210"/>
        <end position="229"/>
    </location>
</feature>
<keyword evidence="3" id="KW-0812">Transmembrane</keyword>
<evidence type="ECO:0000256" key="1">
    <source>
        <dbReference type="ARBA" id="ARBA00023115"/>
    </source>
</evidence>
<feature type="transmembrane region" description="Helical" evidence="3">
    <location>
        <begin position="235"/>
        <end position="257"/>
    </location>
</feature>
<dbReference type="PANTHER" id="PTHR43317">
    <property type="entry name" value="THERMOSPERMINE SYNTHASE ACAULIS5"/>
    <property type="match status" value="1"/>
</dbReference>
<feature type="transmembrane region" description="Helical" evidence="3">
    <location>
        <begin position="362"/>
        <end position="383"/>
    </location>
</feature>
<evidence type="ECO:0000313" key="5">
    <source>
        <dbReference type="Proteomes" id="UP000031599"/>
    </source>
</evidence>
<dbReference type="InterPro" id="IPR029063">
    <property type="entry name" value="SAM-dependent_MTases_sf"/>
</dbReference>
<keyword evidence="3" id="KW-1133">Transmembrane helix</keyword>
<dbReference type="SUPFAM" id="SSF53335">
    <property type="entry name" value="S-adenosyl-L-methionine-dependent methyltransferases"/>
    <property type="match status" value="1"/>
</dbReference>
<feature type="region of interest" description="Disordered" evidence="2">
    <location>
        <begin position="261"/>
        <end position="284"/>
    </location>
</feature>
<proteinExistence type="predicted"/>